<dbReference type="Proteomes" id="UP000604046">
    <property type="component" value="Unassembled WGS sequence"/>
</dbReference>
<gene>
    <name evidence="1" type="ORF">SNAT2548_LOCUS1592</name>
</gene>
<dbReference type="AlphaFoldDB" id="A0A812HI36"/>
<name>A0A812HI36_9DINO</name>
<evidence type="ECO:0000313" key="1">
    <source>
        <dbReference type="EMBL" id="CAE6951625.1"/>
    </source>
</evidence>
<reference evidence="1" key="1">
    <citation type="submission" date="2021-02" db="EMBL/GenBank/DDBJ databases">
        <authorList>
            <person name="Dougan E. K."/>
            <person name="Rhodes N."/>
            <person name="Thang M."/>
            <person name="Chan C."/>
        </authorList>
    </citation>
    <scope>NUCLEOTIDE SEQUENCE</scope>
</reference>
<organism evidence="1 2">
    <name type="scientific">Symbiodinium natans</name>
    <dbReference type="NCBI Taxonomy" id="878477"/>
    <lineage>
        <taxon>Eukaryota</taxon>
        <taxon>Sar</taxon>
        <taxon>Alveolata</taxon>
        <taxon>Dinophyceae</taxon>
        <taxon>Suessiales</taxon>
        <taxon>Symbiodiniaceae</taxon>
        <taxon>Symbiodinium</taxon>
    </lineage>
</organism>
<dbReference type="EMBL" id="CAJNDS010000090">
    <property type="protein sequence ID" value="CAE6951625.1"/>
    <property type="molecule type" value="Genomic_DNA"/>
</dbReference>
<keyword evidence="2" id="KW-1185">Reference proteome</keyword>
<sequence>MSPRYHELKGEDNNLCCKIANTGFFTYVGWSYTKMDRNFSLCESEIRPVDLHAYSQKSPVVHKSGFNFRIEDITGGKNYNSAAVDVFDVRQFVEYNHKAGRFDKLRCCKTLFQEEREGVCGEPQALNKESCPHSAM</sequence>
<proteinExistence type="predicted"/>
<dbReference type="OrthoDB" id="428936at2759"/>
<protein>
    <submittedName>
        <fullName evidence="1">Uncharacterized protein</fullName>
    </submittedName>
</protein>
<evidence type="ECO:0000313" key="2">
    <source>
        <dbReference type="Proteomes" id="UP000604046"/>
    </source>
</evidence>
<accession>A0A812HI36</accession>
<comment type="caution">
    <text evidence="1">The sequence shown here is derived from an EMBL/GenBank/DDBJ whole genome shotgun (WGS) entry which is preliminary data.</text>
</comment>